<dbReference type="FunCoup" id="I3EJV3">
    <property type="interactions" value="220"/>
</dbReference>
<dbReference type="VEuPathDB" id="MicrosporidiaDB:NEQG_00270"/>
<dbReference type="STRING" id="935791.I3EJV3"/>
<organism evidence="6 7">
    <name type="scientific">Nematocida parisii (strain ERTm3)</name>
    <name type="common">Nematode killer fungus</name>
    <dbReference type="NCBI Taxonomy" id="935791"/>
    <lineage>
        <taxon>Eukaryota</taxon>
        <taxon>Fungi</taxon>
        <taxon>Fungi incertae sedis</taxon>
        <taxon>Microsporidia</taxon>
        <taxon>Nematocida</taxon>
    </lineage>
</organism>
<keyword evidence="3" id="KW-0687">Ribonucleoprotein</keyword>
<dbReference type="Gene3D" id="3.30.1140.32">
    <property type="entry name" value="Ribosomal protein S3, C-terminal domain"/>
    <property type="match status" value="1"/>
</dbReference>
<evidence type="ECO:0000256" key="1">
    <source>
        <dbReference type="ARBA" id="ARBA00010761"/>
    </source>
</evidence>
<sequence length="244" mass="27151">MTQIERREKRYEAMADDLAIVNQGLIYTELNEMFSKFMENDGYAGMDYKPYTSPIEITLKLGKPSGMLEDNKLRIKQLISLIQMRFRLEEGSVSIFIEQVKNRALNAQIQADLIKEKLGAGLPVRRVVSGAIRTIMEGGASGAEVIISGKLKGQRARSYKVSEGILKHSGNSTKDYVKKGMSSILLKQGILGIKVGITLKYDPTGKVGTPVQHPSNVTIFSQEELEQMRKVKTAKPVKAYSHSK</sequence>
<dbReference type="OrthoDB" id="10248446at2759"/>
<comment type="similarity">
    <text evidence="1">Belongs to the universal ribosomal protein uS3 family.</text>
</comment>
<dbReference type="HOGENOM" id="CLU_058591_2_1_1"/>
<evidence type="ECO:0000256" key="2">
    <source>
        <dbReference type="ARBA" id="ARBA00022980"/>
    </source>
</evidence>
<name>I3EJV3_NEMP3</name>
<proteinExistence type="inferred from homology"/>
<evidence type="ECO:0000313" key="6">
    <source>
        <dbReference type="EMBL" id="EIJ89500.1"/>
    </source>
</evidence>
<dbReference type="InterPro" id="IPR001351">
    <property type="entry name" value="Ribosomal_uS3_C"/>
</dbReference>
<dbReference type="GO" id="GO:0006412">
    <property type="term" value="P:translation"/>
    <property type="evidence" value="ECO:0007669"/>
    <property type="project" value="InterPro"/>
</dbReference>
<dbReference type="GO" id="GO:0003723">
    <property type="term" value="F:RNA binding"/>
    <property type="evidence" value="ECO:0007669"/>
    <property type="project" value="InterPro"/>
</dbReference>
<dbReference type="InterPro" id="IPR015946">
    <property type="entry name" value="KH_dom-like_a/b"/>
</dbReference>
<gene>
    <name evidence="6" type="ORF">NEQG_00270</name>
</gene>
<dbReference type="SUPFAM" id="SSF54821">
    <property type="entry name" value="Ribosomal protein S3 C-terminal domain"/>
    <property type="match status" value="1"/>
</dbReference>
<protein>
    <recommendedName>
        <fullName evidence="4">40S ribosomal protein S3</fullName>
    </recommendedName>
</protein>
<dbReference type="Gene3D" id="3.30.300.20">
    <property type="match status" value="1"/>
</dbReference>
<feature type="domain" description="Small ribosomal subunit protein uS3 C-terminal" evidence="5">
    <location>
        <begin position="114"/>
        <end position="197"/>
    </location>
</feature>
<evidence type="ECO:0000259" key="5">
    <source>
        <dbReference type="Pfam" id="PF00189"/>
    </source>
</evidence>
<dbReference type="Proteomes" id="UP000002872">
    <property type="component" value="Unassembled WGS sequence"/>
</dbReference>
<dbReference type="PANTHER" id="PTHR11760:SF32">
    <property type="entry name" value="SMALL RIBOSOMAL SUBUNIT PROTEIN US3"/>
    <property type="match status" value="1"/>
</dbReference>
<dbReference type="InterPro" id="IPR036419">
    <property type="entry name" value="Ribosomal_S3_C_sf"/>
</dbReference>
<evidence type="ECO:0000256" key="3">
    <source>
        <dbReference type="ARBA" id="ARBA00023274"/>
    </source>
</evidence>
<evidence type="ECO:0000313" key="7">
    <source>
        <dbReference type="Proteomes" id="UP000002872"/>
    </source>
</evidence>
<dbReference type="PANTHER" id="PTHR11760">
    <property type="entry name" value="30S/40S RIBOSOMAL PROTEIN S3"/>
    <property type="match status" value="1"/>
</dbReference>
<dbReference type="GO" id="GO:0005634">
    <property type="term" value="C:nucleus"/>
    <property type="evidence" value="ECO:0007669"/>
    <property type="project" value="TreeGrafter"/>
</dbReference>
<keyword evidence="2" id="KW-0689">Ribosomal protein</keyword>
<dbReference type="InterPro" id="IPR009019">
    <property type="entry name" value="KH_sf_prok-type"/>
</dbReference>
<keyword evidence="7" id="KW-1185">Reference proteome</keyword>
<evidence type="ECO:0000256" key="4">
    <source>
        <dbReference type="ARBA" id="ARBA00035408"/>
    </source>
</evidence>
<dbReference type="SUPFAM" id="SSF54814">
    <property type="entry name" value="Prokaryotic type KH domain (KH-domain type II)"/>
    <property type="match status" value="1"/>
</dbReference>
<dbReference type="GO" id="GO:0003735">
    <property type="term" value="F:structural constituent of ribosome"/>
    <property type="evidence" value="ECO:0007669"/>
    <property type="project" value="InterPro"/>
</dbReference>
<dbReference type="AlphaFoldDB" id="I3EJV3"/>
<dbReference type="InterPro" id="IPR057258">
    <property type="entry name" value="Ribosomal_uS3"/>
</dbReference>
<dbReference type="EMBL" id="GL870876">
    <property type="protein sequence ID" value="EIJ89500.1"/>
    <property type="molecule type" value="Genomic_DNA"/>
</dbReference>
<dbReference type="OMA" id="NKKKWMI"/>
<accession>I3EJV3</accession>
<dbReference type="Pfam" id="PF00189">
    <property type="entry name" value="Ribosomal_S3_C"/>
    <property type="match status" value="1"/>
</dbReference>
<dbReference type="InParanoid" id="I3EJV3"/>
<reference evidence="6" key="1">
    <citation type="submission" date="2011-01" db="EMBL/GenBank/DDBJ databases">
        <title>The Genome Sequence of Nematocida parisii strain ERTm3.</title>
        <authorList>
            <consortium name="The Broad Institute Genome Sequencing Platform"/>
            <consortium name="The Broad Institute Genome Sequencing Center for Infectious Disease"/>
            <person name="Cuomo C."/>
            <person name="Troemel E."/>
            <person name="Young S.K."/>
            <person name="Zeng Q."/>
            <person name="Gargeya S."/>
            <person name="Fitzgerald M."/>
            <person name="Haas B."/>
            <person name="Abouelleil A."/>
            <person name="Alvarado L."/>
            <person name="Arachchi H.M."/>
            <person name="Berlin A."/>
            <person name="Chapman S.B."/>
            <person name="Gearin G."/>
            <person name="Goldberg J."/>
            <person name="Griggs A."/>
            <person name="Gujja S."/>
            <person name="Hansen M."/>
            <person name="Heiman D."/>
            <person name="Howarth C."/>
            <person name="Larimer J."/>
            <person name="Lui A."/>
            <person name="MacDonald P.J.P."/>
            <person name="McCowen C."/>
            <person name="Montmayeur A."/>
            <person name="Murphy C."/>
            <person name="Neiman D."/>
            <person name="Pearson M."/>
            <person name="Priest M."/>
            <person name="Roberts A."/>
            <person name="Saif S."/>
            <person name="Shea T."/>
            <person name="Sisk P."/>
            <person name="Stolte C."/>
            <person name="Sykes S."/>
            <person name="Wortman J."/>
            <person name="Nusbaum C."/>
            <person name="Birren B."/>
        </authorList>
    </citation>
    <scope>NUCLEOTIDE SEQUENCE</scope>
    <source>
        <strain evidence="6">ERTm3</strain>
    </source>
</reference>
<dbReference type="GO" id="GO:0022627">
    <property type="term" value="C:cytosolic small ribosomal subunit"/>
    <property type="evidence" value="ECO:0007669"/>
    <property type="project" value="TreeGrafter"/>
</dbReference>